<dbReference type="Pfam" id="PF13384">
    <property type="entry name" value="HTH_23"/>
    <property type="match status" value="1"/>
</dbReference>
<dbReference type="EMBL" id="FUKP01000039">
    <property type="protein sequence ID" value="SJN25803.1"/>
    <property type="molecule type" value="Genomic_DNA"/>
</dbReference>
<reference evidence="1 2" key="1">
    <citation type="submission" date="2017-02" db="EMBL/GenBank/DDBJ databases">
        <authorList>
            <person name="Peterson S.W."/>
        </authorList>
    </citation>
    <scope>NUCLEOTIDE SEQUENCE [LARGE SCALE GENOMIC DNA]</scope>
    <source>
        <strain evidence="1 2">2B3F</strain>
    </source>
</reference>
<name>A0A1R4J2A7_9MICC</name>
<proteinExistence type="predicted"/>
<gene>
    <name evidence="1" type="ORF">FM125_05845</name>
</gene>
<evidence type="ECO:0000313" key="1">
    <source>
        <dbReference type="EMBL" id="SJN25803.1"/>
    </source>
</evidence>
<sequence>MPCDPGEELTAALAAQAAAERRLHHAVHRAREAGWTWEQIAQTLGVSRQAAHRRFQAAADAGAAPAAGAAGRGSWLETALQSADRAVRAWFSGDLTAVHALMTSTARAALPQTVLRQTMQEVQDLAGRCAPPVDLTVHELDGAPLPADPGAAGSRRAVVVRGVAEGEQADPVVHVLLGPRGRVSGVSIRLTDSLEVWPL</sequence>
<protein>
    <recommendedName>
        <fullName evidence="3">Helix-turn-helix domain-containing protein</fullName>
    </recommendedName>
</protein>
<evidence type="ECO:0008006" key="3">
    <source>
        <dbReference type="Google" id="ProtNLM"/>
    </source>
</evidence>
<organism evidence="1 2">
    <name type="scientific">Micrococcus lylae</name>
    <dbReference type="NCBI Taxonomy" id="1273"/>
    <lineage>
        <taxon>Bacteria</taxon>
        <taxon>Bacillati</taxon>
        <taxon>Actinomycetota</taxon>
        <taxon>Actinomycetes</taxon>
        <taxon>Micrococcales</taxon>
        <taxon>Micrococcaceae</taxon>
        <taxon>Micrococcus</taxon>
    </lineage>
</organism>
<dbReference type="RefSeq" id="WP_087133938.1">
    <property type="nucleotide sequence ID" value="NZ_FUKP01000039.1"/>
</dbReference>
<evidence type="ECO:0000313" key="2">
    <source>
        <dbReference type="Proteomes" id="UP000196230"/>
    </source>
</evidence>
<dbReference type="AlphaFoldDB" id="A0A1R4J2A7"/>
<accession>A0A1R4J2A7</accession>
<dbReference type="Proteomes" id="UP000196230">
    <property type="component" value="Unassembled WGS sequence"/>
</dbReference>